<evidence type="ECO:0008006" key="4">
    <source>
        <dbReference type="Google" id="ProtNLM"/>
    </source>
</evidence>
<keyword evidence="3" id="KW-1185">Reference proteome</keyword>
<feature type="signal peptide" evidence="1">
    <location>
        <begin position="1"/>
        <end position="29"/>
    </location>
</feature>
<sequence>MPIHPRLPRTISLACALALTLSIAPHAFADDSGDAAPPARFTGPLVSGAPSLPQGLFNIEPYLIYNHVDAYYDANGDRHSLAESSAGWHLAVPMLYGITDRLTIGAVLNAFHGDNAFGDGTTRMGDASVSVMYKFLQGQGAARPSLTAVFRQNLPIGKHDQMDLEPHDLTTGSGAATTTVGLHGQVYSTLGGRTLRSRANLKYTLPYDGATVHGESVYATFAGFEGVADLQGGWQATTGFEYALDSRWVLAIDGVYERDFGVAIGDADGRFVSKSPHAWRFSVAPAVEYHFNDNVGVIAGVFASLAGRNSSAVLAPQVAVNVAF</sequence>
<accession>A0ABM7Q819</accession>
<keyword evidence="1" id="KW-0732">Signal</keyword>
<evidence type="ECO:0000256" key="1">
    <source>
        <dbReference type="SAM" id="SignalP"/>
    </source>
</evidence>
<dbReference type="EMBL" id="AP024545">
    <property type="protein sequence ID" value="BCT93500.1"/>
    <property type="molecule type" value="Genomic_DNA"/>
</dbReference>
<dbReference type="Proteomes" id="UP000681317">
    <property type="component" value="Chromosome"/>
</dbReference>
<evidence type="ECO:0000313" key="3">
    <source>
        <dbReference type="Proteomes" id="UP000681317"/>
    </source>
</evidence>
<proteinExistence type="predicted"/>
<feature type="chain" id="PRO_5045473117" description="Transporter" evidence="1">
    <location>
        <begin position="30"/>
        <end position="324"/>
    </location>
</feature>
<protein>
    <recommendedName>
        <fullName evidence="4">Transporter</fullName>
    </recommendedName>
</protein>
<dbReference type="RefSeq" id="WP_213434418.1">
    <property type="nucleotide sequence ID" value="NZ_AP024545.1"/>
</dbReference>
<name>A0ABM7Q819_9GAMM</name>
<gene>
    <name evidence="2" type="ORF">LYSCAS_25240</name>
</gene>
<reference evidence="2 3" key="1">
    <citation type="submission" date="2021-03" db="EMBL/GenBank/DDBJ databases">
        <title>Complete Genome Sequences of Two Lysobacter Strains Isolated from Sea Water (Lysobacter caseinilyticus) and Soil (Lysobacter helvus) in South Korea.</title>
        <authorList>
            <person name="Watanabe Y."/>
            <person name="Arakawa K."/>
        </authorList>
    </citation>
    <scope>NUCLEOTIDE SEQUENCE [LARGE SCALE GENOMIC DNA]</scope>
    <source>
        <strain evidence="2 3">KVB24</strain>
    </source>
</reference>
<evidence type="ECO:0000313" key="2">
    <source>
        <dbReference type="EMBL" id="BCT93500.1"/>
    </source>
</evidence>
<organism evidence="2 3">
    <name type="scientific">Noviluteimonas caseinilytica</name>
    <dbReference type="NCBI Taxonomy" id="2675101"/>
    <lineage>
        <taxon>Bacteria</taxon>
        <taxon>Pseudomonadati</taxon>
        <taxon>Pseudomonadota</taxon>
        <taxon>Gammaproteobacteria</taxon>
        <taxon>Lysobacterales</taxon>
        <taxon>Lysobacteraceae</taxon>
        <taxon>Noviluteimonas</taxon>
    </lineage>
</organism>